<dbReference type="EMBL" id="JPMV01000012">
    <property type="protein sequence ID" value="KGI82253.1"/>
    <property type="molecule type" value="Genomic_DNA"/>
</dbReference>
<dbReference type="Proteomes" id="UP000215043">
    <property type="component" value="Chromosome"/>
</dbReference>
<gene>
    <name evidence="1" type="ORF">CDG81_19090</name>
    <name evidence="2" type="ORF">IL38_05825</name>
</gene>
<evidence type="ECO:0000313" key="2">
    <source>
        <dbReference type="EMBL" id="KGI82253.1"/>
    </source>
</evidence>
<protein>
    <submittedName>
        <fullName evidence="1">Uncharacterized protein</fullName>
    </submittedName>
</protein>
<evidence type="ECO:0000313" key="1">
    <source>
        <dbReference type="EMBL" id="ASU80020.1"/>
    </source>
</evidence>
<dbReference type="Proteomes" id="UP000029737">
    <property type="component" value="Unassembled WGS sequence"/>
</dbReference>
<accession>A0A099D7W6</accession>
<dbReference type="RefSeq" id="WP_052427835.1">
    <property type="nucleotide sequence ID" value="NZ_CP022752.1"/>
</dbReference>
<name>A0A099D7W6_9ACTN</name>
<dbReference type="eggNOG" id="ENOG50343BF">
    <property type="taxonomic scope" value="Bacteria"/>
</dbReference>
<evidence type="ECO:0000313" key="3">
    <source>
        <dbReference type="Proteomes" id="UP000029737"/>
    </source>
</evidence>
<dbReference type="AlphaFoldDB" id="A0A099D7W6"/>
<dbReference type="KEGG" id="aey:CDG81_19090"/>
<keyword evidence="3" id="KW-1185">Reference proteome</keyword>
<reference evidence="2 3" key="1">
    <citation type="journal article" date="2014" name="PLoS ONE">
        <title>Identification and Characterization of a New Erythromycin Biosynthetic Gene Cluster in Actinopolyspora erythraea YIM90600, a Novel Erythronolide-Producing Halophilic Actinomycete Isolated from Salt Field.</title>
        <authorList>
            <person name="Chen D."/>
            <person name="Feng J."/>
            <person name="Huang L."/>
            <person name="Zhang Q."/>
            <person name="Wu J."/>
            <person name="Zhu X."/>
            <person name="Duan Y."/>
            <person name="Xu Z."/>
        </authorList>
    </citation>
    <scope>NUCLEOTIDE SEQUENCE [LARGE SCALE GENOMIC DNA]</scope>
    <source>
        <strain evidence="2 3">YIM90600</strain>
    </source>
</reference>
<dbReference type="OrthoDB" id="3632723at2"/>
<sequence length="138" mass="15470">MPTLTGRLEKPGETFSLELKDLLNELRRRHWTLIRWGPEDGPCLMAAMFKWQACADVLILRDEHQATGYRVPTMDDSGVFNPDRVSYQYHASPLWTLRAILGLPEPGQPGSPMALETPASACFVSEDLPKPVLIRPLG</sequence>
<dbReference type="EMBL" id="CP022752">
    <property type="protein sequence ID" value="ASU80020.1"/>
    <property type="molecule type" value="Genomic_DNA"/>
</dbReference>
<reference evidence="1 4" key="2">
    <citation type="submission" date="2017-08" db="EMBL/GenBank/DDBJ databases">
        <title>The complete genome sequence of moderately halophilic actinomycete Actinopolyspora erythraea YIM 90600, the producer of novel erythromycin, novel actinopolysporins A-C and tubercidin.</title>
        <authorList>
            <person name="Yin M."/>
            <person name="Tang S."/>
        </authorList>
    </citation>
    <scope>NUCLEOTIDE SEQUENCE [LARGE SCALE GENOMIC DNA]</scope>
    <source>
        <strain evidence="1 4">YIM 90600</strain>
    </source>
</reference>
<evidence type="ECO:0000313" key="4">
    <source>
        <dbReference type="Proteomes" id="UP000215043"/>
    </source>
</evidence>
<proteinExistence type="predicted"/>
<organism evidence="1 4">
    <name type="scientific">Actinopolyspora erythraea</name>
    <dbReference type="NCBI Taxonomy" id="414996"/>
    <lineage>
        <taxon>Bacteria</taxon>
        <taxon>Bacillati</taxon>
        <taxon>Actinomycetota</taxon>
        <taxon>Actinomycetes</taxon>
        <taxon>Actinopolysporales</taxon>
        <taxon>Actinopolysporaceae</taxon>
        <taxon>Actinopolyspora</taxon>
    </lineage>
</organism>
<dbReference type="HOGENOM" id="CLU_1821342_0_0_11"/>